<dbReference type="AlphaFoldDB" id="A0A8G1RXK3"/>
<gene>
    <name evidence="1" type="ORF">BO72DRAFT_446865</name>
</gene>
<keyword evidence="2" id="KW-1185">Reference proteome</keyword>
<proteinExistence type="predicted"/>
<dbReference type="GeneID" id="63861731"/>
<reference evidence="1 2" key="1">
    <citation type="submission" date="2018-02" db="EMBL/GenBank/DDBJ databases">
        <title>The genomes of Aspergillus section Nigri reveals drivers in fungal speciation.</title>
        <authorList>
            <consortium name="DOE Joint Genome Institute"/>
            <person name="Vesth T.C."/>
            <person name="Nybo J."/>
            <person name="Theobald S."/>
            <person name="Brandl J."/>
            <person name="Frisvad J.C."/>
            <person name="Nielsen K.F."/>
            <person name="Lyhne E.K."/>
            <person name="Kogle M.E."/>
            <person name="Kuo A."/>
            <person name="Riley R."/>
            <person name="Clum A."/>
            <person name="Nolan M."/>
            <person name="Lipzen A."/>
            <person name="Salamov A."/>
            <person name="Henrissat B."/>
            <person name="Wiebenga A."/>
            <person name="De vries R.P."/>
            <person name="Grigoriev I.V."/>
            <person name="Mortensen U.H."/>
            <person name="Andersen M.R."/>
            <person name="Baker S.E."/>
        </authorList>
    </citation>
    <scope>NUCLEOTIDE SEQUENCE [LARGE SCALE GENOMIC DNA]</scope>
    <source>
        <strain evidence="1 2">CBS 313.89</strain>
    </source>
</reference>
<accession>A0A8G1RXK3</accession>
<dbReference type="Proteomes" id="UP000249789">
    <property type="component" value="Unassembled WGS sequence"/>
</dbReference>
<dbReference type="VEuPathDB" id="FungiDB:BO72DRAFT_446865"/>
<dbReference type="EMBL" id="KZ824636">
    <property type="protein sequence ID" value="RAK78651.1"/>
    <property type="molecule type" value="Genomic_DNA"/>
</dbReference>
<dbReference type="RefSeq" id="XP_040802661.1">
    <property type="nucleotide sequence ID" value="XM_040944398.1"/>
</dbReference>
<sequence>MSLNRLYHASYWLGVTSGDFIDFPKDAIAFEEISVGILEYINHIYRTLYESQPRDT</sequence>
<protein>
    <submittedName>
        <fullName evidence="1">Uncharacterized protein</fullName>
    </submittedName>
</protein>
<organism evidence="1 2">
    <name type="scientific">Aspergillus fijiensis CBS 313.89</name>
    <dbReference type="NCBI Taxonomy" id="1448319"/>
    <lineage>
        <taxon>Eukaryota</taxon>
        <taxon>Fungi</taxon>
        <taxon>Dikarya</taxon>
        <taxon>Ascomycota</taxon>
        <taxon>Pezizomycotina</taxon>
        <taxon>Eurotiomycetes</taxon>
        <taxon>Eurotiomycetidae</taxon>
        <taxon>Eurotiales</taxon>
        <taxon>Aspergillaceae</taxon>
        <taxon>Aspergillus</taxon>
    </lineage>
</organism>
<evidence type="ECO:0000313" key="1">
    <source>
        <dbReference type="EMBL" id="RAK78651.1"/>
    </source>
</evidence>
<evidence type="ECO:0000313" key="2">
    <source>
        <dbReference type="Proteomes" id="UP000249789"/>
    </source>
</evidence>
<name>A0A8G1RXK3_9EURO</name>